<comment type="caution">
    <text evidence="1">The sequence shown here is derived from an EMBL/GenBank/DDBJ whole genome shotgun (WGS) entry which is preliminary data.</text>
</comment>
<evidence type="ECO:0000313" key="1">
    <source>
        <dbReference type="EMBL" id="KAG2382596.1"/>
    </source>
</evidence>
<dbReference type="EMBL" id="PYSW02000023">
    <property type="protein sequence ID" value="KAG2382596.1"/>
    <property type="molecule type" value="Genomic_DNA"/>
</dbReference>
<dbReference type="GeneID" id="68097631"/>
<accession>A0AA88KNI3</accession>
<proteinExistence type="predicted"/>
<organism evidence="1 2">
    <name type="scientific">Naegleria lovaniensis</name>
    <name type="common">Amoeba</name>
    <dbReference type="NCBI Taxonomy" id="51637"/>
    <lineage>
        <taxon>Eukaryota</taxon>
        <taxon>Discoba</taxon>
        <taxon>Heterolobosea</taxon>
        <taxon>Tetramitia</taxon>
        <taxon>Eutetramitia</taxon>
        <taxon>Vahlkampfiidae</taxon>
        <taxon>Naegleria</taxon>
    </lineage>
</organism>
<reference evidence="1 2" key="1">
    <citation type="journal article" date="2018" name="BMC Genomics">
        <title>The genome of Naegleria lovaniensis, the basis for a comparative approach to unravel pathogenicity factors of the human pathogenic amoeba N. fowleri.</title>
        <authorList>
            <person name="Liechti N."/>
            <person name="Schurch N."/>
            <person name="Bruggmann R."/>
            <person name="Wittwer M."/>
        </authorList>
    </citation>
    <scope>NUCLEOTIDE SEQUENCE [LARGE SCALE GENOMIC DNA]</scope>
    <source>
        <strain evidence="1 2">ATCC 30569</strain>
    </source>
</reference>
<dbReference type="RefSeq" id="XP_044548275.1">
    <property type="nucleotide sequence ID" value="XM_044694897.1"/>
</dbReference>
<dbReference type="Proteomes" id="UP000816034">
    <property type="component" value="Unassembled WGS sequence"/>
</dbReference>
<protein>
    <submittedName>
        <fullName evidence="1">Uncharacterized protein</fullName>
    </submittedName>
</protein>
<dbReference type="AlphaFoldDB" id="A0AA88KNI3"/>
<evidence type="ECO:0000313" key="2">
    <source>
        <dbReference type="Proteomes" id="UP000816034"/>
    </source>
</evidence>
<name>A0AA88KNI3_NAELO</name>
<sequence>MHRRGDLIAIGAGKMSPYFLFNTIQDPTQFIAYQCETETEEAFPVPDDKTKIKFMTSYCNDLFIFILEDNKFYIRKSGSEACGLIITQQGSNIDQKFIEYNKIWVLNKEYDDQEVSLGPWHAFITENGSISESQIGFLFEVERTHRKRRIK</sequence>
<gene>
    <name evidence="1" type="ORF">C9374_005176</name>
</gene>
<keyword evidence="2" id="KW-1185">Reference proteome</keyword>